<dbReference type="Pfam" id="PF14657">
    <property type="entry name" value="Arm-DNA-bind_4"/>
    <property type="match status" value="1"/>
</dbReference>
<organism evidence="10 11">
    <name type="scientific">Iocasia fonsfrigidae</name>
    <dbReference type="NCBI Taxonomy" id="2682810"/>
    <lineage>
        <taxon>Bacteria</taxon>
        <taxon>Bacillati</taxon>
        <taxon>Bacillota</taxon>
        <taxon>Clostridia</taxon>
        <taxon>Halanaerobiales</taxon>
        <taxon>Halanaerobiaceae</taxon>
        <taxon>Iocasia</taxon>
    </lineage>
</organism>
<dbReference type="InterPro" id="IPR002104">
    <property type="entry name" value="Integrase_catalytic"/>
</dbReference>
<dbReference type="PANTHER" id="PTHR30349:SF41">
    <property type="entry name" value="INTEGRASE_RECOMBINASE PROTEIN MJ0367-RELATED"/>
    <property type="match status" value="1"/>
</dbReference>
<feature type="compositionally biased region" description="Polar residues" evidence="7">
    <location>
        <begin position="376"/>
        <end position="389"/>
    </location>
</feature>
<dbReference type="Proteomes" id="UP000665020">
    <property type="component" value="Chromosome"/>
</dbReference>
<reference evidence="10" key="1">
    <citation type="submission" date="2019-12" db="EMBL/GenBank/DDBJ databases">
        <authorList>
            <person name="zhang j."/>
            <person name="sun C.M."/>
        </authorList>
    </citation>
    <scope>NUCLEOTIDE SEQUENCE</scope>
    <source>
        <strain evidence="10">NS-1</strain>
    </source>
</reference>
<dbReference type="GO" id="GO:0003677">
    <property type="term" value="F:DNA binding"/>
    <property type="evidence" value="ECO:0007669"/>
    <property type="project" value="UniProtKB-UniRule"/>
</dbReference>
<dbReference type="KEGG" id="ifn:GM661_00305"/>
<feature type="region of interest" description="Disordered" evidence="7">
    <location>
        <begin position="375"/>
        <end position="396"/>
    </location>
</feature>
<dbReference type="Pfam" id="PF14659">
    <property type="entry name" value="Phage_int_SAM_3"/>
    <property type="match status" value="1"/>
</dbReference>
<keyword evidence="4 6" id="KW-0238">DNA-binding</keyword>
<evidence type="ECO:0000256" key="2">
    <source>
        <dbReference type="ARBA" id="ARBA00008857"/>
    </source>
</evidence>
<dbReference type="EMBL" id="CP046640">
    <property type="protein sequence ID" value="QTL96516.1"/>
    <property type="molecule type" value="Genomic_DNA"/>
</dbReference>
<accession>A0A8A7K492</accession>
<dbReference type="GO" id="GO:0015074">
    <property type="term" value="P:DNA integration"/>
    <property type="evidence" value="ECO:0007669"/>
    <property type="project" value="UniProtKB-KW"/>
</dbReference>
<dbReference type="InterPro" id="IPR028259">
    <property type="entry name" value="AP2-like_int_N"/>
</dbReference>
<protein>
    <submittedName>
        <fullName evidence="10">Tyrosine-type recombinase/integrase</fullName>
    </submittedName>
</protein>
<dbReference type="PROSITE" id="PS51900">
    <property type="entry name" value="CB"/>
    <property type="match status" value="1"/>
</dbReference>
<dbReference type="SUPFAM" id="SSF56349">
    <property type="entry name" value="DNA breaking-rejoining enzymes"/>
    <property type="match status" value="1"/>
</dbReference>
<keyword evidence="3" id="KW-0229">DNA integration</keyword>
<feature type="domain" description="Core-binding (CB)" evidence="9">
    <location>
        <begin position="61"/>
        <end position="150"/>
    </location>
</feature>
<evidence type="ECO:0000313" key="10">
    <source>
        <dbReference type="EMBL" id="QTL96516.1"/>
    </source>
</evidence>
<evidence type="ECO:0000256" key="1">
    <source>
        <dbReference type="ARBA" id="ARBA00003283"/>
    </source>
</evidence>
<dbReference type="GO" id="GO:0006310">
    <property type="term" value="P:DNA recombination"/>
    <property type="evidence" value="ECO:0007669"/>
    <property type="project" value="UniProtKB-KW"/>
</dbReference>
<evidence type="ECO:0000256" key="4">
    <source>
        <dbReference type="ARBA" id="ARBA00023125"/>
    </source>
</evidence>
<dbReference type="PANTHER" id="PTHR30349">
    <property type="entry name" value="PHAGE INTEGRASE-RELATED"/>
    <property type="match status" value="1"/>
</dbReference>
<evidence type="ECO:0000259" key="8">
    <source>
        <dbReference type="PROSITE" id="PS51898"/>
    </source>
</evidence>
<dbReference type="InterPro" id="IPR010998">
    <property type="entry name" value="Integrase_recombinase_N"/>
</dbReference>
<gene>
    <name evidence="10" type="ORF">GM661_00305</name>
</gene>
<sequence length="396" mass="45466">MMSIIKRNGKWQISVEAGHDPVTGKRKRKYGTAETKKEAKILEAKLIEEYKKGTSIDGSKITLEKHLREWLKEDCADLAPRTYASYKMIVEKHLIPALGKLRMNEINSKHIMGYQNYKLKEGRINGEGGLSARTVQYHHRVLSRALKVAAKWQIIENNPCEYVDAPSVKKPEFNTFSPEQINKIIEIAKGTWFFEILITAIYTGMRRGELLGLRWSDINWDKGEIKVRQQAQHLRNKGVKLRELKTESSKREMGIPDNVLKILKKLKSKQAEIKLQLGKKYKKHDLVFCYGDGSPRNPQGITKKFNNILKEAEISQNYRFHDLRHTFATLSLQEGTKMKTLQKIMGHATYNTTANTYSHVTDKMKKEAVDSISKALKNSNGDNMATNPQKLKKEPI</sequence>
<evidence type="ECO:0000313" key="11">
    <source>
        <dbReference type="Proteomes" id="UP000665020"/>
    </source>
</evidence>
<evidence type="ECO:0000256" key="7">
    <source>
        <dbReference type="SAM" id="MobiDB-lite"/>
    </source>
</evidence>
<comment type="function">
    <text evidence="1">Site-specific tyrosine recombinase, which acts by catalyzing the cutting and rejoining of the recombining DNA molecules.</text>
</comment>
<comment type="similarity">
    <text evidence="2">Belongs to the 'phage' integrase family.</text>
</comment>
<keyword evidence="11" id="KW-1185">Reference proteome</keyword>
<evidence type="ECO:0000259" key="9">
    <source>
        <dbReference type="PROSITE" id="PS51900"/>
    </source>
</evidence>
<evidence type="ECO:0000256" key="6">
    <source>
        <dbReference type="PROSITE-ProRule" id="PRU01248"/>
    </source>
</evidence>
<feature type="domain" description="Tyr recombinase" evidence="8">
    <location>
        <begin position="171"/>
        <end position="370"/>
    </location>
</feature>
<dbReference type="AlphaFoldDB" id="A0A8A7K492"/>
<dbReference type="InterPro" id="IPR011010">
    <property type="entry name" value="DNA_brk_join_enz"/>
</dbReference>
<evidence type="ECO:0000256" key="5">
    <source>
        <dbReference type="ARBA" id="ARBA00023172"/>
    </source>
</evidence>
<dbReference type="Gene3D" id="1.10.443.10">
    <property type="entry name" value="Intergrase catalytic core"/>
    <property type="match status" value="1"/>
</dbReference>
<keyword evidence="5" id="KW-0233">DNA recombination</keyword>
<dbReference type="InterPro" id="IPR044068">
    <property type="entry name" value="CB"/>
</dbReference>
<evidence type="ECO:0000256" key="3">
    <source>
        <dbReference type="ARBA" id="ARBA00022908"/>
    </source>
</evidence>
<name>A0A8A7K492_9FIRM</name>
<dbReference type="Gene3D" id="1.10.150.130">
    <property type="match status" value="1"/>
</dbReference>
<dbReference type="InterPro" id="IPR004107">
    <property type="entry name" value="Integrase_SAM-like_N"/>
</dbReference>
<dbReference type="InterPro" id="IPR050090">
    <property type="entry name" value="Tyrosine_recombinase_XerCD"/>
</dbReference>
<proteinExistence type="inferred from homology"/>
<dbReference type="CDD" id="cd01189">
    <property type="entry name" value="INT_ICEBs1_C_like"/>
    <property type="match status" value="1"/>
</dbReference>
<dbReference type="Pfam" id="PF00589">
    <property type="entry name" value="Phage_integrase"/>
    <property type="match status" value="1"/>
</dbReference>
<dbReference type="PROSITE" id="PS51898">
    <property type="entry name" value="TYR_RECOMBINASE"/>
    <property type="match status" value="1"/>
</dbReference>
<dbReference type="InterPro" id="IPR013762">
    <property type="entry name" value="Integrase-like_cat_sf"/>
</dbReference>